<protein>
    <submittedName>
        <fullName evidence="1">Uncharacterized protein</fullName>
    </submittedName>
</protein>
<gene>
    <name evidence="1" type="ORF">CRECT_0060</name>
</gene>
<dbReference type="KEGG" id="crx:CRECT_0060"/>
<dbReference type="Proteomes" id="UP000502377">
    <property type="component" value="Chromosome"/>
</dbReference>
<evidence type="ECO:0000313" key="2">
    <source>
        <dbReference type="Proteomes" id="UP000502377"/>
    </source>
</evidence>
<evidence type="ECO:0000313" key="1">
    <source>
        <dbReference type="EMBL" id="QCD45772.1"/>
    </source>
</evidence>
<name>A0A6G5QJI5_CAMRE</name>
<sequence length="293" mass="31905">MRAAIALFLACVLALGYEIKHENEGKIYKFAGEADGSKFELYISELEAEFENFSDKGAILPPKFQGHAFFEGARYDFSKGSIEKSGAAITAVSAVTEWLNLSVKADNGELTGKLAIKGKARKAVLKQVASYDFAALGLQEVGRDGTRFEAVASDFYAPKFAQNNKKSLAAKLANFKTLWLKDSSNNAANALNNLEYQNGKIRSVCELGASRKICKTVWLKNLKKINLSDVFKDLNDANLTAIFAKVKITPSENFTLSPSGITFFGGTAGGKSGEISLSLELIKEHLKQNFGLF</sequence>
<proteinExistence type="predicted"/>
<dbReference type="AlphaFoldDB" id="A0A6G5QJI5"/>
<organism evidence="1 2">
    <name type="scientific">Campylobacter rectus</name>
    <name type="common">Wolinella recta</name>
    <dbReference type="NCBI Taxonomy" id="203"/>
    <lineage>
        <taxon>Bacteria</taxon>
        <taxon>Pseudomonadati</taxon>
        <taxon>Campylobacterota</taxon>
        <taxon>Epsilonproteobacteria</taxon>
        <taxon>Campylobacterales</taxon>
        <taxon>Campylobacteraceae</taxon>
        <taxon>Campylobacter</taxon>
    </lineage>
</organism>
<dbReference type="EMBL" id="CP012543">
    <property type="protein sequence ID" value="QCD45772.1"/>
    <property type="molecule type" value="Genomic_DNA"/>
</dbReference>
<accession>A0A6G5QJI5</accession>
<reference evidence="1 2" key="1">
    <citation type="submission" date="2016-07" db="EMBL/GenBank/DDBJ databases">
        <title>Comparative genomics of the Campylobacter concisus group.</title>
        <authorList>
            <person name="Miller W.G."/>
            <person name="Yee E."/>
            <person name="Chapman M.H."/>
            <person name="Huynh S."/>
            <person name="Bono J.L."/>
            <person name="On S.L.W."/>
            <person name="StLeger J."/>
            <person name="Foster G."/>
            <person name="Parker C.T."/>
        </authorList>
    </citation>
    <scope>NUCLEOTIDE SEQUENCE [LARGE SCALE GENOMIC DNA]</scope>
    <source>
        <strain evidence="1 2">ATCC 33238</strain>
    </source>
</reference>
<dbReference type="RefSeq" id="WP_002943207.1">
    <property type="nucleotide sequence ID" value="NZ_CP012543.1"/>
</dbReference>